<gene>
    <name evidence="2" type="ORF">D4764_13G0008710</name>
</gene>
<feature type="region of interest" description="Disordered" evidence="1">
    <location>
        <begin position="111"/>
        <end position="156"/>
    </location>
</feature>
<evidence type="ECO:0000256" key="1">
    <source>
        <dbReference type="SAM" id="MobiDB-lite"/>
    </source>
</evidence>
<reference evidence="2 3" key="1">
    <citation type="submission" date="2019-04" db="EMBL/GenBank/DDBJ databases">
        <title>Chromosome genome assembly for Takifugu flavidus.</title>
        <authorList>
            <person name="Xiao S."/>
        </authorList>
    </citation>
    <scope>NUCLEOTIDE SEQUENCE [LARGE SCALE GENOMIC DNA]</scope>
    <source>
        <strain evidence="2">HTHZ2018</strain>
        <tissue evidence="2">Muscle</tissue>
    </source>
</reference>
<dbReference type="EMBL" id="RHFK02000005">
    <property type="protein sequence ID" value="TWW76209.1"/>
    <property type="molecule type" value="Genomic_DNA"/>
</dbReference>
<dbReference type="Proteomes" id="UP000324091">
    <property type="component" value="Chromosome 13"/>
</dbReference>
<protein>
    <submittedName>
        <fullName evidence="2">Uncharacterized protein</fullName>
    </submittedName>
</protein>
<dbReference type="AlphaFoldDB" id="A0A5C6PB36"/>
<comment type="caution">
    <text evidence="2">The sequence shown here is derived from an EMBL/GenBank/DDBJ whole genome shotgun (WGS) entry which is preliminary data.</text>
</comment>
<feature type="compositionally biased region" description="Polar residues" evidence="1">
    <location>
        <begin position="130"/>
        <end position="141"/>
    </location>
</feature>
<name>A0A5C6PB36_9TELE</name>
<proteinExistence type="predicted"/>
<sequence length="176" mass="19713">MRGLSPWDGSTCRWYHNTENITISTSDLQYMFIIIGRRCRWSEKRRPDAAAWLIGSGGGPWLSRAPVHFPFISGAEDQATGMSGASWSSSQAASRPDMNLKLLSFRSRERTAQVTTEGHTSGVPRIKTISGPTRLSRNQEQGRLPRQRTRPEPSQNLHLSMGMWAAAVEMLQSKKI</sequence>
<keyword evidence="3" id="KW-1185">Reference proteome</keyword>
<organism evidence="2 3">
    <name type="scientific">Takifugu flavidus</name>
    <name type="common">sansaifugu</name>
    <dbReference type="NCBI Taxonomy" id="433684"/>
    <lineage>
        <taxon>Eukaryota</taxon>
        <taxon>Metazoa</taxon>
        <taxon>Chordata</taxon>
        <taxon>Craniata</taxon>
        <taxon>Vertebrata</taxon>
        <taxon>Euteleostomi</taxon>
        <taxon>Actinopterygii</taxon>
        <taxon>Neopterygii</taxon>
        <taxon>Teleostei</taxon>
        <taxon>Neoteleostei</taxon>
        <taxon>Acanthomorphata</taxon>
        <taxon>Eupercaria</taxon>
        <taxon>Tetraodontiformes</taxon>
        <taxon>Tetradontoidea</taxon>
        <taxon>Tetraodontidae</taxon>
        <taxon>Takifugu</taxon>
    </lineage>
</organism>
<evidence type="ECO:0000313" key="3">
    <source>
        <dbReference type="Proteomes" id="UP000324091"/>
    </source>
</evidence>
<accession>A0A5C6PB36</accession>
<evidence type="ECO:0000313" key="2">
    <source>
        <dbReference type="EMBL" id="TWW76209.1"/>
    </source>
</evidence>